<gene>
    <name evidence="2" type="ORF">BS47DRAFT_1368484</name>
</gene>
<dbReference type="EMBL" id="MU129187">
    <property type="protein sequence ID" value="KAF9504879.1"/>
    <property type="molecule type" value="Genomic_DNA"/>
</dbReference>
<organism evidence="2 3">
    <name type="scientific">Hydnum rufescens UP504</name>
    <dbReference type="NCBI Taxonomy" id="1448309"/>
    <lineage>
        <taxon>Eukaryota</taxon>
        <taxon>Fungi</taxon>
        <taxon>Dikarya</taxon>
        <taxon>Basidiomycota</taxon>
        <taxon>Agaricomycotina</taxon>
        <taxon>Agaricomycetes</taxon>
        <taxon>Cantharellales</taxon>
        <taxon>Hydnaceae</taxon>
        <taxon>Hydnum</taxon>
    </lineage>
</organism>
<feature type="compositionally biased region" description="Polar residues" evidence="1">
    <location>
        <begin position="1"/>
        <end position="22"/>
    </location>
</feature>
<evidence type="ECO:0000256" key="1">
    <source>
        <dbReference type="SAM" id="MobiDB-lite"/>
    </source>
</evidence>
<evidence type="ECO:0000313" key="3">
    <source>
        <dbReference type="Proteomes" id="UP000886523"/>
    </source>
</evidence>
<accession>A0A9P6DN34</accession>
<reference evidence="2" key="1">
    <citation type="journal article" date="2020" name="Nat. Commun.">
        <title>Large-scale genome sequencing of mycorrhizal fungi provides insights into the early evolution of symbiotic traits.</title>
        <authorList>
            <person name="Miyauchi S."/>
            <person name="Kiss E."/>
            <person name="Kuo A."/>
            <person name="Drula E."/>
            <person name="Kohler A."/>
            <person name="Sanchez-Garcia M."/>
            <person name="Morin E."/>
            <person name="Andreopoulos B."/>
            <person name="Barry K.W."/>
            <person name="Bonito G."/>
            <person name="Buee M."/>
            <person name="Carver A."/>
            <person name="Chen C."/>
            <person name="Cichocki N."/>
            <person name="Clum A."/>
            <person name="Culley D."/>
            <person name="Crous P.W."/>
            <person name="Fauchery L."/>
            <person name="Girlanda M."/>
            <person name="Hayes R.D."/>
            <person name="Keri Z."/>
            <person name="LaButti K."/>
            <person name="Lipzen A."/>
            <person name="Lombard V."/>
            <person name="Magnuson J."/>
            <person name="Maillard F."/>
            <person name="Murat C."/>
            <person name="Nolan M."/>
            <person name="Ohm R.A."/>
            <person name="Pangilinan J."/>
            <person name="Pereira M.F."/>
            <person name="Perotto S."/>
            <person name="Peter M."/>
            <person name="Pfister S."/>
            <person name="Riley R."/>
            <person name="Sitrit Y."/>
            <person name="Stielow J.B."/>
            <person name="Szollosi G."/>
            <person name="Zifcakova L."/>
            <person name="Stursova M."/>
            <person name="Spatafora J.W."/>
            <person name="Tedersoo L."/>
            <person name="Vaario L.M."/>
            <person name="Yamada A."/>
            <person name="Yan M."/>
            <person name="Wang P."/>
            <person name="Xu J."/>
            <person name="Bruns T."/>
            <person name="Baldrian P."/>
            <person name="Vilgalys R."/>
            <person name="Dunand C."/>
            <person name="Henrissat B."/>
            <person name="Grigoriev I.V."/>
            <person name="Hibbett D."/>
            <person name="Nagy L.G."/>
            <person name="Martin F.M."/>
        </authorList>
    </citation>
    <scope>NUCLEOTIDE SEQUENCE</scope>
    <source>
        <strain evidence="2">UP504</strain>
    </source>
</reference>
<dbReference type="AlphaFoldDB" id="A0A9P6DN34"/>
<dbReference type="Proteomes" id="UP000886523">
    <property type="component" value="Unassembled WGS sequence"/>
</dbReference>
<feature type="region of interest" description="Disordered" evidence="1">
    <location>
        <begin position="1"/>
        <end position="36"/>
    </location>
</feature>
<evidence type="ECO:0000313" key="2">
    <source>
        <dbReference type="EMBL" id="KAF9504879.1"/>
    </source>
</evidence>
<sequence length="539" mass="59261">MENHSKLSQLSGPDTVPCQHSQDGAPDSEPASDLALWSGQSCTSNQEYSGSSPMTWSKDGDAEAAPVNATWSDLFDNQEKLKIISMLLLAEGVVIGVHKYLKVPDVPLPPTKPTSLGCSTSLEFIPNSIWANCQAVDDLVRMGTPVFGVMEYLHCDHHDTVPDHCPDSPKAATAAVAKYFAAMKKWDEQNVDVAKYIIHIEVPLVHVQHLVNWFIRPHLGYPGELDHNNHPLCEAALTSLVVAYGLLPRHTRCQSSITNMNVSSVVSELRSWEEPEGGGGSGSNELAQSVGLWPFRIAQQLETGAAPNSSGEAFHQVKGEEKRGKRKGKGRHRLLLSPRFSQMCWTEHGDEEVDPVRRVTALLLTWVEIIDQYKEVATFGAVWVVSFVHANGDCDMMFASIDPMGAGWDDGDSSTPIVILVWGWIRRLGPDPRLWSFVTPDSLDLHIRGPSTGSRTGSVSISSPRVITGCSERDQLVFTDGPICINSVSSPSGWPKIHGPPHVNQSTLWTKDGRLQTLLWVLNIVEETEGRRWGTFLVC</sequence>
<keyword evidence="3" id="KW-1185">Reference proteome</keyword>
<feature type="region of interest" description="Disordered" evidence="1">
    <location>
        <begin position="304"/>
        <end position="329"/>
    </location>
</feature>
<name>A0A9P6DN34_9AGAM</name>
<protein>
    <submittedName>
        <fullName evidence="2">Uncharacterized protein</fullName>
    </submittedName>
</protein>
<comment type="caution">
    <text evidence="2">The sequence shown here is derived from an EMBL/GenBank/DDBJ whole genome shotgun (WGS) entry which is preliminary data.</text>
</comment>
<proteinExistence type="predicted"/>